<dbReference type="PANTHER" id="PTHR34822:SF1">
    <property type="entry name" value="GRPB FAMILY PROTEIN"/>
    <property type="match status" value="1"/>
</dbReference>
<dbReference type="Pfam" id="PF04229">
    <property type="entry name" value="GrpB"/>
    <property type="match status" value="1"/>
</dbReference>
<organism evidence="1 2">
    <name type="scientific">Paenisporosarcina antarctica</name>
    <dbReference type="NCBI Taxonomy" id="417367"/>
    <lineage>
        <taxon>Bacteria</taxon>
        <taxon>Bacillati</taxon>
        <taxon>Bacillota</taxon>
        <taxon>Bacilli</taxon>
        <taxon>Bacillales</taxon>
        <taxon>Caryophanaceae</taxon>
        <taxon>Paenisporosarcina</taxon>
    </lineage>
</organism>
<dbReference type="InterPro" id="IPR043519">
    <property type="entry name" value="NT_sf"/>
</dbReference>
<dbReference type="InterPro" id="IPR007344">
    <property type="entry name" value="GrpB/CoaE"/>
</dbReference>
<evidence type="ECO:0000313" key="1">
    <source>
        <dbReference type="EMBL" id="QBP43058.1"/>
    </source>
</evidence>
<sequence>MKLGLKRDEVKLVPYDIEWKNEFLRVKQEILNHINVDDEMIQHIGSTAIMGMMAKPIIDIVMGVDDIITIDNSIITGLKKVGFMRLGVELSAEVVFAKFTDDTYQEKTHYVHLVEYDKKLWSDLIFFKDYLNSNETEREEYLNLKLDYVQYNSSGIGQYTNHKKGFVKRIYAKRQER</sequence>
<dbReference type="AlphaFoldDB" id="A0A4P7A2Y1"/>
<dbReference type="SUPFAM" id="SSF81301">
    <property type="entry name" value="Nucleotidyltransferase"/>
    <property type="match status" value="1"/>
</dbReference>
<dbReference type="OrthoDB" id="9799092at2"/>
<protein>
    <submittedName>
        <fullName evidence="1">GrpB family protein</fullName>
    </submittedName>
</protein>
<dbReference type="Proteomes" id="UP000294292">
    <property type="component" value="Chromosome"/>
</dbReference>
<dbReference type="EMBL" id="CP038015">
    <property type="protein sequence ID" value="QBP43058.1"/>
    <property type="molecule type" value="Genomic_DNA"/>
</dbReference>
<gene>
    <name evidence="1" type="ORF">E2636_07610</name>
</gene>
<evidence type="ECO:0000313" key="2">
    <source>
        <dbReference type="Proteomes" id="UP000294292"/>
    </source>
</evidence>
<reference evidence="1 2" key="1">
    <citation type="submission" date="2019-03" db="EMBL/GenBank/DDBJ databases">
        <title>Complete genome sequence of Paenisporosarcina antarctica CGMCC 1.6503T.</title>
        <authorList>
            <person name="Rong J.-C."/>
            <person name="Chi N.-Y."/>
            <person name="Zhang Q.-F."/>
        </authorList>
    </citation>
    <scope>NUCLEOTIDE SEQUENCE [LARGE SCALE GENOMIC DNA]</scope>
    <source>
        <strain evidence="1 2">CGMCC 1.6503</strain>
    </source>
</reference>
<accession>A0A4P7A2Y1</accession>
<dbReference type="PANTHER" id="PTHR34822">
    <property type="entry name" value="GRPB DOMAIN PROTEIN (AFU_ORTHOLOGUE AFUA_1G01530)"/>
    <property type="match status" value="1"/>
</dbReference>
<keyword evidence="2" id="KW-1185">Reference proteome</keyword>
<proteinExistence type="predicted"/>
<dbReference type="RefSeq" id="WP_134211771.1">
    <property type="nucleotide sequence ID" value="NZ_CP038015.1"/>
</dbReference>
<name>A0A4P7A2Y1_9BACL</name>
<dbReference type="KEGG" id="panc:E2636_07610"/>
<dbReference type="Gene3D" id="3.30.460.10">
    <property type="entry name" value="Beta Polymerase, domain 2"/>
    <property type="match status" value="1"/>
</dbReference>